<evidence type="ECO:0000313" key="3">
    <source>
        <dbReference type="Proteomes" id="UP001602119"/>
    </source>
</evidence>
<gene>
    <name evidence="2" type="ORF">ACFY05_15935</name>
</gene>
<reference evidence="2 3" key="1">
    <citation type="submission" date="2024-10" db="EMBL/GenBank/DDBJ databases">
        <title>The Natural Products Discovery Center: Release of the First 8490 Sequenced Strains for Exploring Actinobacteria Biosynthetic Diversity.</title>
        <authorList>
            <person name="Kalkreuter E."/>
            <person name="Kautsar S.A."/>
            <person name="Yang D."/>
            <person name="Bader C.D."/>
            <person name="Teijaro C.N."/>
            <person name="Fluegel L."/>
            <person name="Davis C.M."/>
            <person name="Simpson J.R."/>
            <person name="Lauterbach L."/>
            <person name="Steele A.D."/>
            <person name="Gui C."/>
            <person name="Meng S."/>
            <person name="Li G."/>
            <person name="Viehrig K."/>
            <person name="Ye F."/>
            <person name="Su P."/>
            <person name="Kiefer A.F."/>
            <person name="Nichols A."/>
            <person name="Cepeda A.J."/>
            <person name="Yan W."/>
            <person name="Fan B."/>
            <person name="Jiang Y."/>
            <person name="Adhikari A."/>
            <person name="Zheng C.-J."/>
            <person name="Schuster L."/>
            <person name="Cowan T.M."/>
            <person name="Smanski M.J."/>
            <person name="Chevrette M.G."/>
            <person name="De Carvalho L.P.S."/>
            <person name="Shen B."/>
        </authorList>
    </citation>
    <scope>NUCLEOTIDE SEQUENCE [LARGE SCALE GENOMIC DNA]</scope>
    <source>
        <strain evidence="2 3">NPDC001281</strain>
    </source>
</reference>
<dbReference type="EMBL" id="JBIAXI010000008">
    <property type="protein sequence ID" value="MFF4774344.1"/>
    <property type="molecule type" value="Genomic_DNA"/>
</dbReference>
<keyword evidence="2" id="KW-0378">Hydrolase</keyword>
<protein>
    <submittedName>
        <fullName evidence="2">Alpha/beta hydrolase</fullName>
    </submittedName>
</protein>
<dbReference type="SUPFAM" id="SSF53474">
    <property type="entry name" value="alpha/beta-Hydrolases"/>
    <property type="match status" value="1"/>
</dbReference>
<dbReference type="Gene3D" id="3.40.50.1820">
    <property type="entry name" value="alpha/beta hydrolase"/>
    <property type="match status" value="1"/>
</dbReference>
<dbReference type="InterPro" id="IPR022742">
    <property type="entry name" value="Hydrolase_4"/>
</dbReference>
<organism evidence="2 3">
    <name type="scientific">Microtetraspora fusca</name>
    <dbReference type="NCBI Taxonomy" id="1997"/>
    <lineage>
        <taxon>Bacteria</taxon>
        <taxon>Bacillati</taxon>
        <taxon>Actinomycetota</taxon>
        <taxon>Actinomycetes</taxon>
        <taxon>Streptosporangiales</taxon>
        <taxon>Streptosporangiaceae</taxon>
        <taxon>Microtetraspora</taxon>
    </lineage>
</organism>
<dbReference type="InterPro" id="IPR029058">
    <property type="entry name" value="AB_hydrolase_fold"/>
</dbReference>
<dbReference type="PANTHER" id="PTHR11614">
    <property type="entry name" value="PHOSPHOLIPASE-RELATED"/>
    <property type="match status" value="1"/>
</dbReference>
<proteinExistence type="predicted"/>
<evidence type="ECO:0000259" key="1">
    <source>
        <dbReference type="Pfam" id="PF12146"/>
    </source>
</evidence>
<evidence type="ECO:0000313" key="2">
    <source>
        <dbReference type="EMBL" id="MFF4774344.1"/>
    </source>
</evidence>
<dbReference type="InterPro" id="IPR051044">
    <property type="entry name" value="MAG_DAG_Lipase"/>
</dbReference>
<keyword evidence="3" id="KW-1185">Reference proteome</keyword>
<dbReference type="GO" id="GO:0016787">
    <property type="term" value="F:hydrolase activity"/>
    <property type="evidence" value="ECO:0007669"/>
    <property type="project" value="UniProtKB-KW"/>
</dbReference>
<dbReference type="Proteomes" id="UP001602119">
    <property type="component" value="Unassembled WGS sequence"/>
</dbReference>
<accession>A0ABW6V4V5</accession>
<sequence length="334" mass="36406">MTPLPDILGTDYEALVLPMGHDAEGEVVATLVRRRVPGARRAVLHIHGFTDYFFQTHVADHFAAQGVGFYALDLRKYGRSLLPHQTRGLVGSVTEHFPEIDEAVRIIRADHDEVVISAHSTGGLIAALWADRVRGRGLVDALVLNSPFFDLNVPAPLRGAADALGGILARLPATTVLPLGAATAYGASLHRDHSGEWDYDLEWKPLGGFPVHAVWLAAIRRAHRRLRAGLCVDVPVLVLCSDRSLRVRDFVPDAHAADVVLDPEHIARWSTRIGPHVTCLRIPGGMHDLLLSPAPVRERALAEIDRWLAYACPPERAGGVVRENGHQGNANSPK</sequence>
<feature type="domain" description="Serine aminopeptidase S33" evidence="1">
    <location>
        <begin position="39"/>
        <end position="241"/>
    </location>
</feature>
<comment type="caution">
    <text evidence="2">The sequence shown here is derived from an EMBL/GenBank/DDBJ whole genome shotgun (WGS) entry which is preliminary data.</text>
</comment>
<dbReference type="Pfam" id="PF12146">
    <property type="entry name" value="Hydrolase_4"/>
    <property type="match status" value="1"/>
</dbReference>
<name>A0ABW6V4V5_MICFU</name>
<dbReference type="RefSeq" id="WP_387342700.1">
    <property type="nucleotide sequence ID" value="NZ_JBIAXI010000008.1"/>
</dbReference>